<dbReference type="Proteomes" id="UP000181899">
    <property type="component" value="Unassembled WGS sequence"/>
</dbReference>
<organism evidence="1 2">
    <name type="scientific">Proteiniclasticum ruminis</name>
    <dbReference type="NCBI Taxonomy" id="398199"/>
    <lineage>
        <taxon>Bacteria</taxon>
        <taxon>Bacillati</taxon>
        <taxon>Bacillota</taxon>
        <taxon>Clostridia</taxon>
        <taxon>Eubacteriales</taxon>
        <taxon>Clostridiaceae</taxon>
        <taxon>Proteiniclasticum</taxon>
    </lineage>
</organism>
<evidence type="ECO:0000313" key="1">
    <source>
        <dbReference type="EMBL" id="SFN51089.1"/>
    </source>
</evidence>
<sequence length="107" mass="12395">MPKNVNYYQNKKINEQLKKNRANVDIDAIELKIREMLILNGFNTSEIAAVLFTVMRNVLLYERNREFLDKVGINPRQLNTEVVVEIQKLLIKEYLNGLNETGTATKA</sequence>
<keyword evidence="2" id="KW-1185">Reference proteome</keyword>
<gene>
    <name evidence="1" type="ORF">SAMN04488695_10246</name>
</gene>
<proteinExistence type="predicted"/>
<accession>A0A1I4ZM96</accession>
<protein>
    <submittedName>
        <fullName evidence="1">Uncharacterized protein</fullName>
    </submittedName>
</protein>
<dbReference type="AlphaFoldDB" id="A0A1I4ZM96"/>
<dbReference type="EMBL" id="FOVK01000002">
    <property type="protein sequence ID" value="SFN51089.1"/>
    <property type="molecule type" value="Genomic_DNA"/>
</dbReference>
<name>A0A1I4ZM96_9CLOT</name>
<reference evidence="1 2" key="1">
    <citation type="submission" date="2016-10" db="EMBL/GenBank/DDBJ databases">
        <authorList>
            <person name="de Groot N.N."/>
        </authorList>
    </citation>
    <scope>NUCLEOTIDE SEQUENCE [LARGE SCALE GENOMIC DNA]</scope>
    <source>
        <strain evidence="1 2">ML2</strain>
    </source>
</reference>
<dbReference type="RefSeq" id="WP_074911005.1">
    <property type="nucleotide sequence ID" value="NZ_FOVK01000002.1"/>
</dbReference>
<evidence type="ECO:0000313" key="2">
    <source>
        <dbReference type="Proteomes" id="UP000181899"/>
    </source>
</evidence>